<keyword evidence="5" id="KW-1185">Reference proteome</keyword>
<evidence type="ECO:0000256" key="3">
    <source>
        <dbReference type="PROSITE-ProRule" id="PRU00221"/>
    </source>
</evidence>
<keyword evidence="2" id="KW-0677">Repeat</keyword>
<dbReference type="PROSITE" id="PS50294">
    <property type="entry name" value="WD_REPEATS_REGION"/>
    <property type="match status" value="1"/>
</dbReference>
<dbReference type="Proteomes" id="UP000750711">
    <property type="component" value="Unassembled WGS sequence"/>
</dbReference>
<accession>A0A9P8LCM6</accession>
<evidence type="ECO:0000313" key="4">
    <source>
        <dbReference type="EMBL" id="KAH0560063.1"/>
    </source>
</evidence>
<keyword evidence="1 3" id="KW-0853">WD repeat</keyword>
<dbReference type="Pfam" id="PF00400">
    <property type="entry name" value="WD40"/>
    <property type="match status" value="1"/>
</dbReference>
<dbReference type="SUPFAM" id="SSF50998">
    <property type="entry name" value="Quinoprotein alcohol dehydrogenase-like"/>
    <property type="match status" value="1"/>
</dbReference>
<sequence length="215" mass="23815">MPLPPQCRLVSPGAQHTDNTYSLPQALVGLKKWTEPDVMFERDILLGPDDDRALELAGNIRKQLVDTYKLLHPLMEVRERHAFGDRSFFVENDEVGDGYENELSEDSEYSVQSVTFSHDSAWLASASGDRTVKIWDASSDECLQTLSVGKKPSNMSTDTSGLYLHTGIGTVTVAIDASRASSMTPSVKDPRNSQYKGWGLSSDGEWITHDSENFV</sequence>
<dbReference type="Gene3D" id="2.130.10.10">
    <property type="entry name" value="YVTN repeat-like/Quinoprotein amine dehydrogenase"/>
    <property type="match status" value="1"/>
</dbReference>
<dbReference type="InterPro" id="IPR011047">
    <property type="entry name" value="Quinoprotein_ADH-like_sf"/>
</dbReference>
<comment type="caution">
    <text evidence="4">The sequence shown here is derived from an EMBL/GenBank/DDBJ whole genome shotgun (WGS) entry which is preliminary data.</text>
</comment>
<dbReference type="PROSITE" id="PS00678">
    <property type="entry name" value="WD_REPEATS_1"/>
    <property type="match status" value="1"/>
</dbReference>
<feature type="repeat" description="WD" evidence="3">
    <location>
        <begin position="104"/>
        <end position="145"/>
    </location>
</feature>
<evidence type="ECO:0000313" key="5">
    <source>
        <dbReference type="Proteomes" id="UP000750711"/>
    </source>
</evidence>
<proteinExistence type="predicted"/>
<protein>
    <submittedName>
        <fullName evidence="4">Uncharacterized protein</fullName>
    </submittedName>
</protein>
<name>A0A9P8LCM6_9PEZI</name>
<dbReference type="EMBL" id="JAGHQM010000458">
    <property type="protein sequence ID" value="KAH0560063.1"/>
    <property type="molecule type" value="Genomic_DNA"/>
</dbReference>
<dbReference type="InterPro" id="IPR015943">
    <property type="entry name" value="WD40/YVTN_repeat-like_dom_sf"/>
</dbReference>
<dbReference type="AlphaFoldDB" id="A0A9P8LCM6"/>
<dbReference type="PROSITE" id="PS50082">
    <property type="entry name" value="WD_REPEATS_2"/>
    <property type="match status" value="1"/>
</dbReference>
<dbReference type="SMART" id="SM00320">
    <property type="entry name" value="WD40"/>
    <property type="match status" value="1"/>
</dbReference>
<dbReference type="InterPro" id="IPR001680">
    <property type="entry name" value="WD40_rpt"/>
</dbReference>
<evidence type="ECO:0000256" key="2">
    <source>
        <dbReference type="ARBA" id="ARBA00022737"/>
    </source>
</evidence>
<evidence type="ECO:0000256" key="1">
    <source>
        <dbReference type="ARBA" id="ARBA00022574"/>
    </source>
</evidence>
<reference evidence="4" key="1">
    <citation type="submission" date="2021-03" db="EMBL/GenBank/DDBJ databases">
        <title>Comparative genomics and phylogenomic investigation of the class Geoglossomycetes provide insights into ecological specialization and systematics.</title>
        <authorList>
            <person name="Melie T."/>
            <person name="Pirro S."/>
            <person name="Miller A.N."/>
            <person name="Quandt A."/>
        </authorList>
    </citation>
    <scope>NUCLEOTIDE SEQUENCE</scope>
    <source>
        <strain evidence="4">CAQ_001_2017</strain>
    </source>
</reference>
<gene>
    <name evidence="4" type="ORF">GP486_003418</name>
</gene>
<dbReference type="InterPro" id="IPR019775">
    <property type="entry name" value="WD40_repeat_CS"/>
</dbReference>
<organism evidence="4 5">
    <name type="scientific">Trichoglossum hirsutum</name>
    <dbReference type="NCBI Taxonomy" id="265104"/>
    <lineage>
        <taxon>Eukaryota</taxon>
        <taxon>Fungi</taxon>
        <taxon>Dikarya</taxon>
        <taxon>Ascomycota</taxon>
        <taxon>Pezizomycotina</taxon>
        <taxon>Geoglossomycetes</taxon>
        <taxon>Geoglossales</taxon>
        <taxon>Geoglossaceae</taxon>
        <taxon>Trichoglossum</taxon>
    </lineage>
</organism>